<reference evidence="3" key="1">
    <citation type="journal article" date="2019" name="Int. J. Syst. Evol. Microbiol.">
        <title>The Global Catalogue of Microorganisms (GCM) 10K type strain sequencing project: providing services to taxonomists for standard genome sequencing and annotation.</title>
        <authorList>
            <consortium name="The Broad Institute Genomics Platform"/>
            <consortium name="The Broad Institute Genome Sequencing Center for Infectious Disease"/>
            <person name="Wu L."/>
            <person name="Ma J."/>
        </authorList>
    </citation>
    <scope>NUCLEOTIDE SEQUENCE [LARGE SCALE GENOMIC DNA]</scope>
    <source>
        <strain evidence="3">JCM 18077</strain>
    </source>
</reference>
<accession>A0ABP8ZIX0</accession>
<keyword evidence="1" id="KW-0472">Membrane</keyword>
<evidence type="ECO:0000256" key="1">
    <source>
        <dbReference type="SAM" id="Phobius"/>
    </source>
</evidence>
<feature type="transmembrane region" description="Helical" evidence="1">
    <location>
        <begin position="173"/>
        <end position="194"/>
    </location>
</feature>
<name>A0ABP8ZIX0_9ACTN</name>
<feature type="transmembrane region" description="Helical" evidence="1">
    <location>
        <begin position="272"/>
        <end position="298"/>
    </location>
</feature>
<protein>
    <submittedName>
        <fullName evidence="2">Uncharacterized protein</fullName>
    </submittedName>
</protein>
<keyword evidence="1" id="KW-0812">Transmembrane</keyword>
<sequence length="429" mass="47452">MPRMYDLALSTNRHTRAQTWMQGAQLATMVGFAINNHRQMKNLSSSVDDLRTDLVEHNGQLLARIDSLAAQTVSEISAADRRSAHRDYAMWRSSTEDGLWFDSKYLPAARAWVDRVVSISKLWQSMVVDQVSDAVARLSPVDRECLINGFYGPAPAEPVPHPPVDRNRVKASWLIPILLALVISVGSAVVGAVTHSHSSDDQSLATAQIVRPDQEHLLPQDPDTGAALTVKRTLELYDGTGRPFVTQPTTNRPAPTFEEIREAISMRRTFDAFIGAIVGGILGVVAALLALIGARILLKRRAVTRAEQQREQAIAFDRQCYSQAMDDFYATSEREYRRITGQLSAALGFDVRSVDVLKEWGSHDYLGRAEKIAKWLQECEQELPSPRQCPALVPLQINPGWACTPMGAHASHLADDIGRLPEIRVSTSA</sequence>
<comment type="caution">
    <text evidence="2">The sequence shown here is derived from an EMBL/GenBank/DDBJ whole genome shotgun (WGS) entry which is preliminary data.</text>
</comment>
<evidence type="ECO:0000313" key="3">
    <source>
        <dbReference type="Proteomes" id="UP001500822"/>
    </source>
</evidence>
<dbReference type="Proteomes" id="UP001500822">
    <property type="component" value="Unassembled WGS sequence"/>
</dbReference>
<keyword evidence="3" id="KW-1185">Reference proteome</keyword>
<dbReference type="EMBL" id="BAABIE010000018">
    <property type="protein sequence ID" value="GAA4757400.1"/>
    <property type="molecule type" value="Genomic_DNA"/>
</dbReference>
<evidence type="ECO:0000313" key="2">
    <source>
        <dbReference type="EMBL" id="GAA4757400.1"/>
    </source>
</evidence>
<gene>
    <name evidence="2" type="ORF">GCM10023217_31990</name>
</gene>
<proteinExistence type="predicted"/>
<organism evidence="2 3">
    <name type="scientific">Gordonia alkaliphila</name>
    <dbReference type="NCBI Taxonomy" id="1053547"/>
    <lineage>
        <taxon>Bacteria</taxon>
        <taxon>Bacillati</taxon>
        <taxon>Actinomycetota</taxon>
        <taxon>Actinomycetes</taxon>
        <taxon>Mycobacteriales</taxon>
        <taxon>Gordoniaceae</taxon>
        <taxon>Gordonia</taxon>
    </lineage>
</organism>
<keyword evidence="1" id="KW-1133">Transmembrane helix</keyword>